<feature type="signal peptide" evidence="1">
    <location>
        <begin position="1"/>
        <end position="19"/>
    </location>
</feature>
<dbReference type="EMBL" id="FOIQ01000001">
    <property type="protein sequence ID" value="SEV79788.1"/>
    <property type="molecule type" value="Genomic_DNA"/>
</dbReference>
<evidence type="ECO:0000313" key="2">
    <source>
        <dbReference type="EMBL" id="SEV79788.1"/>
    </source>
</evidence>
<reference evidence="2 3" key="1">
    <citation type="submission" date="2016-10" db="EMBL/GenBank/DDBJ databases">
        <authorList>
            <person name="de Groot N.N."/>
        </authorList>
    </citation>
    <scope>NUCLEOTIDE SEQUENCE [LARGE SCALE GENOMIC DNA]</scope>
    <source>
        <strain evidence="2 3">TC2-24</strain>
    </source>
</reference>
<sequence>MKKLILATLLVMTAISVSAQQENRPFRAHLYNSEYDVFLRIDFYDESITVPGQDLYGSLPGYLGKTHNSFCWLITTAKVKGHTAHIALINDYGSEDLTATLTVKNDSIYELKQVEGSALKVPKDGKWQKLPKVLTLKRR</sequence>
<dbReference type="Proteomes" id="UP000199373">
    <property type="component" value="Unassembled WGS sequence"/>
</dbReference>
<dbReference type="AlphaFoldDB" id="A0A1I0LYD0"/>
<dbReference type="RefSeq" id="WP_091899153.1">
    <property type="nucleotide sequence ID" value="NZ_FOIQ01000001.1"/>
</dbReference>
<protein>
    <submittedName>
        <fullName evidence="2">Uncharacterized protein</fullName>
    </submittedName>
</protein>
<accession>A0A1I0LYD0</accession>
<feature type="chain" id="PRO_5011784050" evidence="1">
    <location>
        <begin position="20"/>
        <end position="139"/>
    </location>
</feature>
<keyword evidence="1" id="KW-0732">Signal</keyword>
<keyword evidence="3" id="KW-1185">Reference proteome</keyword>
<gene>
    <name evidence="2" type="ORF">SAMN04487850_0005</name>
</gene>
<name>A0A1I0LYD0_9BACT</name>
<evidence type="ECO:0000256" key="1">
    <source>
        <dbReference type="SAM" id="SignalP"/>
    </source>
</evidence>
<proteinExistence type="predicted"/>
<evidence type="ECO:0000313" key="3">
    <source>
        <dbReference type="Proteomes" id="UP000199373"/>
    </source>
</evidence>
<organism evidence="2 3">
    <name type="scientific">Prevotella aff. ruminicola Tc2-24</name>
    <dbReference type="NCBI Taxonomy" id="81582"/>
    <lineage>
        <taxon>Bacteria</taxon>
        <taxon>Pseudomonadati</taxon>
        <taxon>Bacteroidota</taxon>
        <taxon>Bacteroidia</taxon>
        <taxon>Bacteroidales</taxon>
        <taxon>Prevotellaceae</taxon>
        <taxon>Prevotella</taxon>
    </lineage>
</organism>